<dbReference type="EMBL" id="MOOE01000004">
    <property type="protein sequence ID" value="KAK1532336.1"/>
    <property type="molecule type" value="Genomic_DNA"/>
</dbReference>
<feature type="compositionally biased region" description="Polar residues" evidence="1">
    <location>
        <begin position="11"/>
        <end position="24"/>
    </location>
</feature>
<dbReference type="RefSeq" id="XP_060316459.1">
    <property type="nucleotide sequence ID" value="XM_060452501.1"/>
</dbReference>
<protein>
    <submittedName>
        <fullName evidence="2">Uncharacterized protein</fullName>
    </submittedName>
</protein>
<evidence type="ECO:0000313" key="2">
    <source>
        <dbReference type="EMBL" id="KAK1532336.1"/>
    </source>
</evidence>
<reference evidence="2 3" key="1">
    <citation type="submission" date="2016-10" db="EMBL/GenBank/DDBJ databases">
        <title>The genome sequence of Colletotrichum fioriniae PJ7.</title>
        <authorList>
            <person name="Baroncelli R."/>
        </authorList>
    </citation>
    <scope>NUCLEOTIDE SEQUENCE [LARGE SCALE GENOMIC DNA]</scope>
    <source>
        <strain evidence="2 3">IMI 309622</strain>
    </source>
</reference>
<evidence type="ECO:0000256" key="1">
    <source>
        <dbReference type="SAM" id="MobiDB-lite"/>
    </source>
</evidence>
<dbReference type="AlphaFoldDB" id="A0AAI9Z2N4"/>
<proteinExistence type="predicted"/>
<dbReference type="Proteomes" id="UP001240678">
    <property type="component" value="Unassembled WGS sequence"/>
</dbReference>
<accession>A0AAI9Z2N4</accession>
<gene>
    <name evidence="2" type="ORF">CCOS01_04319</name>
</gene>
<name>A0AAI9Z2N4_9PEZI</name>
<organism evidence="2 3">
    <name type="scientific">Colletotrichum costaricense</name>
    <dbReference type="NCBI Taxonomy" id="1209916"/>
    <lineage>
        <taxon>Eukaryota</taxon>
        <taxon>Fungi</taxon>
        <taxon>Dikarya</taxon>
        <taxon>Ascomycota</taxon>
        <taxon>Pezizomycotina</taxon>
        <taxon>Sordariomycetes</taxon>
        <taxon>Hypocreomycetidae</taxon>
        <taxon>Glomerellales</taxon>
        <taxon>Glomerellaceae</taxon>
        <taxon>Colletotrichum</taxon>
        <taxon>Colletotrichum acutatum species complex</taxon>
    </lineage>
</organism>
<dbReference type="GeneID" id="85336048"/>
<keyword evidence="3" id="KW-1185">Reference proteome</keyword>
<feature type="region of interest" description="Disordered" evidence="1">
    <location>
        <begin position="1"/>
        <end position="94"/>
    </location>
</feature>
<feature type="compositionally biased region" description="Basic and acidic residues" evidence="1">
    <location>
        <begin position="1"/>
        <end position="10"/>
    </location>
</feature>
<evidence type="ECO:0000313" key="3">
    <source>
        <dbReference type="Proteomes" id="UP001240678"/>
    </source>
</evidence>
<sequence>MSMVPKEKPRNNTQQDSDNNSAQKYVSFPPIPGEPNDETLRETQREQPQVGAETVEENQKEQPLVDVESNQQEPPNEPMQRPHRASSLWFWHEK</sequence>
<comment type="caution">
    <text evidence="2">The sequence shown here is derived from an EMBL/GenBank/DDBJ whole genome shotgun (WGS) entry which is preliminary data.</text>
</comment>